<name>A0AAW1B213_CROAD</name>
<dbReference type="GO" id="GO:0005509">
    <property type="term" value="F:calcium ion binding"/>
    <property type="evidence" value="ECO:0007669"/>
    <property type="project" value="InterPro"/>
</dbReference>
<comment type="caution">
    <text evidence="7">The sequence shown here is derived from an EMBL/GenBank/DDBJ whole genome shotgun (WGS) entry which is preliminary data.</text>
</comment>
<evidence type="ECO:0000259" key="6">
    <source>
        <dbReference type="PROSITE" id="PS50222"/>
    </source>
</evidence>
<gene>
    <name evidence="7" type="ORF">NXF25_019214</name>
</gene>
<dbReference type="GO" id="GO:0000287">
    <property type="term" value="F:magnesium ion binding"/>
    <property type="evidence" value="ECO:0007669"/>
    <property type="project" value="UniProtKB-ARBA"/>
</dbReference>
<reference evidence="7 8" key="1">
    <citation type="journal article" date="2024" name="Proc. Natl. Acad. Sci. U.S.A.">
        <title>The genetic regulatory architecture and epigenomic basis for age-related changes in rattlesnake venom.</title>
        <authorList>
            <person name="Hogan M.P."/>
            <person name="Holding M.L."/>
            <person name="Nystrom G.S."/>
            <person name="Colston T.J."/>
            <person name="Bartlett D.A."/>
            <person name="Mason A.J."/>
            <person name="Ellsworth S.A."/>
            <person name="Rautsaw R.M."/>
            <person name="Lawrence K.C."/>
            <person name="Strickland J.L."/>
            <person name="He B."/>
            <person name="Fraser P."/>
            <person name="Margres M.J."/>
            <person name="Gilbert D.M."/>
            <person name="Gibbs H.L."/>
            <person name="Parkinson C.L."/>
            <person name="Rokyta D.R."/>
        </authorList>
    </citation>
    <scope>NUCLEOTIDE SEQUENCE [LARGE SCALE GENOMIC DNA]</scope>
    <source>
        <strain evidence="7">DRR0105</strain>
    </source>
</reference>
<feature type="region of interest" description="Disordered" evidence="5">
    <location>
        <begin position="1"/>
        <end position="256"/>
    </location>
</feature>
<dbReference type="AlphaFoldDB" id="A0AAW1B213"/>
<dbReference type="PANTHER" id="PTHR45791:SF7">
    <property type="entry name" value="CALCIUM AND INTEGRIN-BINDING FAMILY MEMBER 3"/>
    <property type="match status" value="1"/>
</dbReference>
<keyword evidence="3" id="KW-0106">Calcium</keyword>
<dbReference type="PROSITE" id="PS00018">
    <property type="entry name" value="EF_HAND_1"/>
    <property type="match status" value="1"/>
</dbReference>
<feature type="compositionally biased region" description="Basic and acidic residues" evidence="5">
    <location>
        <begin position="17"/>
        <end position="114"/>
    </location>
</feature>
<dbReference type="PROSITE" id="PS50222">
    <property type="entry name" value="EF_HAND_2"/>
    <property type="match status" value="1"/>
</dbReference>
<dbReference type="Proteomes" id="UP001474421">
    <property type="component" value="Unassembled WGS sequence"/>
</dbReference>
<dbReference type="Pfam" id="PF13499">
    <property type="entry name" value="EF-hand_7"/>
    <property type="match status" value="1"/>
</dbReference>
<organism evidence="7 8">
    <name type="scientific">Crotalus adamanteus</name>
    <name type="common">Eastern diamondback rattlesnake</name>
    <dbReference type="NCBI Taxonomy" id="8729"/>
    <lineage>
        <taxon>Eukaryota</taxon>
        <taxon>Metazoa</taxon>
        <taxon>Chordata</taxon>
        <taxon>Craniata</taxon>
        <taxon>Vertebrata</taxon>
        <taxon>Euteleostomi</taxon>
        <taxon>Lepidosauria</taxon>
        <taxon>Squamata</taxon>
        <taxon>Bifurcata</taxon>
        <taxon>Unidentata</taxon>
        <taxon>Episquamata</taxon>
        <taxon>Toxicofera</taxon>
        <taxon>Serpentes</taxon>
        <taxon>Colubroidea</taxon>
        <taxon>Viperidae</taxon>
        <taxon>Crotalinae</taxon>
        <taxon>Crotalus</taxon>
    </lineage>
</organism>
<dbReference type="EMBL" id="JAOTOJ010000008">
    <property type="protein sequence ID" value="KAK9395853.1"/>
    <property type="molecule type" value="Genomic_DNA"/>
</dbReference>
<keyword evidence="8" id="KW-1185">Reference proteome</keyword>
<evidence type="ECO:0000313" key="8">
    <source>
        <dbReference type="Proteomes" id="UP001474421"/>
    </source>
</evidence>
<evidence type="ECO:0000256" key="5">
    <source>
        <dbReference type="SAM" id="MobiDB-lite"/>
    </source>
</evidence>
<dbReference type="InterPro" id="IPR002048">
    <property type="entry name" value="EF_hand_dom"/>
</dbReference>
<proteinExistence type="predicted"/>
<sequence>MGNKQTVFTPEQLDAYQGRRGERRGGMGRGEGKGGEGMGRGEGRGEGGEKKGEGGDGGKEGREGAEEGRGEGKEGRGERRGGRGKGGERGRGTGGKEGRGGEEEGRGEGKEGKGGEGGGQGERRGGEGEGQGERRGGKGRGGERGRGRGGKEGRGEGKEGEEKGGEGGGQGERRGGKGRGGERGRGTGGKEGRGRGREGRGEGGERRGGRGTGGEERRGGEGGKEIRREERRGGEGRGGRKAVAPCQVSFSPGWGEPNGSWGWVGVAGDEEEMAGLLRGGGVLPAGEPGWGGGTRVTLGQDIGEKKEEAAPPCHLSQLGGRKGGLLLVKPKSGPVFISGTAAEADPVRPEPLQVRQADPQGVGALGETRAGRKIPFWAKAACSQPKRGGSKGGVSWLWLAELFDKYRDLAPQLVPQDYTRKPSVKLPYELIASMPELKDNPFRQRIAEVFSEDGEGNMTLDDFLDMFSVMSEMAPRDLKAYYAFRIYDFNDDSYICTSDLEKTVNKLTRRELTPEEVSLVCHKVMDEADLDNDGKLSLEDFQHMIVRAPDFLSTFHIRI</sequence>
<dbReference type="FunFam" id="1.10.238.10:FF:000035">
    <property type="entry name" value="Calcium and integrin-binding family member 2"/>
    <property type="match status" value="1"/>
</dbReference>
<keyword evidence="1" id="KW-0479">Metal-binding</keyword>
<dbReference type="SUPFAM" id="SSF47473">
    <property type="entry name" value="EF-hand"/>
    <property type="match status" value="1"/>
</dbReference>
<accession>A0AAW1B213</accession>
<evidence type="ECO:0000256" key="2">
    <source>
        <dbReference type="ARBA" id="ARBA00022737"/>
    </source>
</evidence>
<dbReference type="CDD" id="cd00051">
    <property type="entry name" value="EFh"/>
    <property type="match status" value="1"/>
</dbReference>
<feature type="domain" description="EF-hand" evidence="6">
    <location>
        <begin position="516"/>
        <end position="551"/>
    </location>
</feature>
<evidence type="ECO:0000256" key="1">
    <source>
        <dbReference type="ARBA" id="ARBA00022723"/>
    </source>
</evidence>
<dbReference type="PANTHER" id="PTHR45791">
    <property type="entry name" value="CALCIUM AND INTEGRIN BINDING FAMILY MEMBER 2"/>
    <property type="match status" value="1"/>
</dbReference>
<dbReference type="GO" id="GO:0055074">
    <property type="term" value="P:calcium ion homeostasis"/>
    <property type="evidence" value="ECO:0007669"/>
    <property type="project" value="TreeGrafter"/>
</dbReference>
<dbReference type="GO" id="GO:0007229">
    <property type="term" value="P:integrin-mediated signaling pathway"/>
    <property type="evidence" value="ECO:0007669"/>
    <property type="project" value="UniProtKB-KW"/>
</dbReference>
<protein>
    <submittedName>
        <fullName evidence="7">Calcium and integrin-binding family member 2</fullName>
    </submittedName>
</protein>
<evidence type="ECO:0000313" key="7">
    <source>
        <dbReference type="EMBL" id="KAK9395853.1"/>
    </source>
</evidence>
<keyword evidence="4" id="KW-0460">Magnesium</keyword>
<evidence type="ECO:0000256" key="4">
    <source>
        <dbReference type="ARBA" id="ARBA00022842"/>
    </source>
</evidence>
<keyword evidence="2" id="KW-0677">Repeat</keyword>
<evidence type="ECO:0000256" key="3">
    <source>
        <dbReference type="ARBA" id="ARBA00022837"/>
    </source>
</evidence>
<dbReference type="Gene3D" id="1.10.238.10">
    <property type="entry name" value="EF-hand"/>
    <property type="match status" value="2"/>
</dbReference>
<dbReference type="InterPro" id="IPR051433">
    <property type="entry name" value="CIBP"/>
</dbReference>
<feature type="compositionally biased region" description="Basic and acidic residues" evidence="5">
    <location>
        <begin position="121"/>
        <end position="238"/>
    </location>
</feature>
<dbReference type="InterPro" id="IPR011992">
    <property type="entry name" value="EF-hand-dom_pair"/>
</dbReference>
<dbReference type="InterPro" id="IPR018247">
    <property type="entry name" value="EF_Hand_1_Ca_BS"/>
</dbReference>
<keyword evidence="7" id="KW-0401">Integrin</keyword>